<sequence length="125" mass="14236">MKSHPEVIHSCTSTQGVSNSRRPLEKLHELLPDCEKASGPPQYLQFTEWMEFIYGKEEHDSFNSRMEGKNPPQPKQVPKTAPVARSSNSNVRKHPQDQNKIKVKAPATKPYIQGYIIPEIQQNSL</sequence>
<feature type="compositionally biased region" description="Polar residues" evidence="1">
    <location>
        <begin position="10"/>
        <end position="21"/>
    </location>
</feature>
<protein>
    <submittedName>
        <fullName evidence="2">Uncharacterized protein</fullName>
    </submittedName>
</protein>
<dbReference type="Proteomes" id="UP000765509">
    <property type="component" value="Unassembled WGS sequence"/>
</dbReference>
<evidence type="ECO:0000313" key="3">
    <source>
        <dbReference type="Proteomes" id="UP000765509"/>
    </source>
</evidence>
<feature type="region of interest" description="Disordered" evidence="1">
    <location>
        <begin position="60"/>
        <end position="105"/>
    </location>
</feature>
<gene>
    <name evidence="2" type="ORF">O181_016504</name>
</gene>
<feature type="region of interest" description="Disordered" evidence="1">
    <location>
        <begin position="1"/>
        <end position="22"/>
    </location>
</feature>
<dbReference type="AlphaFoldDB" id="A0A9Q3C1U2"/>
<proteinExistence type="predicted"/>
<comment type="caution">
    <text evidence="2">The sequence shown here is derived from an EMBL/GenBank/DDBJ whole genome shotgun (WGS) entry which is preliminary data.</text>
</comment>
<keyword evidence="3" id="KW-1185">Reference proteome</keyword>
<reference evidence="2" key="1">
    <citation type="submission" date="2021-03" db="EMBL/GenBank/DDBJ databases">
        <title>Draft genome sequence of rust myrtle Austropuccinia psidii MF-1, a brazilian biotype.</title>
        <authorList>
            <person name="Quecine M.C."/>
            <person name="Pachon D.M.R."/>
            <person name="Bonatelli M.L."/>
            <person name="Correr F.H."/>
            <person name="Franceschini L.M."/>
            <person name="Leite T.F."/>
            <person name="Margarido G.R.A."/>
            <person name="Almeida C.A."/>
            <person name="Ferrarezi J.A."/>
            <person name="Labate C.A."/>
        </authorList>
    </citation>
    <scope>NUCLEOTIDE SEQUENCE</scope>
    <source>
        <strain evidence="2">MF-1</strain>
    </source>
</reference>
<name>A0A9Q3C1U2_9BASI</name>
<organism evidence="2 3">
    <name type="scientific">Austropuccinia psidii MF-1</name>
    <dbReference type="NCBI Taxonomy" id="1389203"/>
    <lineage>
        <taxon>Eukaryota</taxon>
        <taxon>Fungi</taxon>
        <taxon>Dikarya</taxon>
        <taxon>Basidiomycota</taxon>
        <taxon>Pucciniomycotina</taxon>
        <taxon>Pucciniomycetes</taxon>
        <taxon>Pucciniales</taxon>
        <taxon>Sphaerophragmiaceae</taxon>
        <taxon>Austropuccinia</taxon>
    </lineage>
</organism>
<dbReference type="EMBL" id="AVOT02004591">
    <property type="protein sequence ID" value="MBW0476789.1"/>
    <property type="molecule type" value="Genomic_DNA"/>
</dbReference>
<evidence type="ECO:0000256" key="1">
    <source>
        <dbReference type="SAM" id="MobiDB-lite"/>
    </source>
</evidence>
<evidence type="ECO:0000313" key="2">
    <source>
        <dbReference type="EMBL" id="MBW0476789.1"/>
    </source>
</evidence>
<accession>A0A9Q3C1U2</accession>